<name>A0ACC3DHE7_9PEZI</name>
<comment type="caution">
    <text evidence="1">The sequence shown here is derived from an EMBL/GenBank/DDBJ whole genome shotgun (WGS) entry which is preliminary data.</text>
</comment>
<evidence type="ECO:0000313" key="2">
    <source>
        <dbReference type="Proteomes" id="UP001186974"/>
    </source>
</evidence>
<dbReference type="Proteomes" id="UP001186974">
    <property type="component" value="Unassembled WGS sequence"/>
</dbReference>
<keyword evidence="2" id="KW-1185">Reference proteome</keyword>
<organism evidence="1 2">
    <name type="scientific">Coniosporium uncinatum</name>
    <dbReference type="NCBI Taxonomy" id="93489"/>
    <lineage>
        <taxon>Eukaryota</taxon>
        <taxon>Fungi</taxon>
        <taxon>Dikarya</taxon>
        <taxon>Ascomycota</taxon>
        <taxon>Pezizomycotina</taxon>
        <taxon>Dothideomycetes</taxon>
        <taxon>Dothideomycetes incertae sedis</taxon>
        <taxon>Coniosporium</taxon>
    </lineage>
</organism>
<sequence length="113" mass="12052">AVDVKTIEEIAGVVPAPTIDSLYAAMQPKSAGAVYDAVASAVQDMTADGWSATQVVGQLYEKVLYDETVPSRQKNKIVMVFSECDKRLVDGADEHLVVLDLALRVAGILSEGQ</sequence>
<proteinExistence type="predicted"/>
<protein>
    <submittedName>
        <fullName evidence="1">Uncharacterized protein</fullName>
    </submittedName>
</protein>
<accession>A0ACC3DHE7</accession>
<evidence type="ECO:0000313" key="1">
    <source>
        <dbReference type="EMBL" id="KAK3076126.1"/>
    </source>
</evidence>
<gene>
    <name evidence="1" type="ORF">LTS18_013851</name>
</gene>
<reference evidence="1" key="1">
    <citation type="submission" date="2024-09" db="EMBL/GenBank/DDBJ databases">
        <title>Black Yeasts Isolated from many extreme environments.</title>
        <authorList>
            <person name="Coleine C."/>
            <person name="Stajich J.E."/>
            <person name="Selbmann L."/>
        </authorList>
    </citation>
    <scope>NUCLEOTIDE SEQUENCE</scope>
    <source>
        <strain evidence="1">CCFEE 5737</strain>
    </source>
</reference>
<dbReference type="EMBL" id="JAWDJW010004340">
    <property type="protein sequence ID" value="KAK3076126.1"/>
    <property type="molecule type" value="Genomic_DNA"/>
</dbReference>
<feature type="non-terminal residue" evidence="1">
    <location>
        <position position="1"/>
    </location>
</feature>